<reference evidence="5 6" key="1">
    <citation type="submission" date="2021-05" db="EMBL/GenBank/DDBJ databases">
        <title>A Polyphasic approach of four new species of the genus Ohtaekwangia: Ohtaekwangia histidinii sp. nov., Ohtaekwangia cretensis sp. nov., Ohtaekwangia indiensis sp. nov., Ohtaekwangia reichenbachii sp. nov. from diverse environment.</title>
        <authorList>
            <person name="Octaviana S."/>
        </authorList>
    </citation>
    <scope>NUCLEOTIDE SEQUENCE [LARGE SCALE GENOMIC DNA]</scope>
    <source>
        <strain evidence="5 6">PWU5</strain>
    </source>
</reference>
<keyword evidence="2" id="KW-0238">DNA-binding</keyword>
<feature type="domain" description="HTH lacI-type" evidence="4">
    <location>
        <begin position="6"/>
        <end position="60"/>
    </location>
</feature>
<organism evidence="5 6">
    <name type="scientific">Dawidia cretensis</name>
    <dbReference type="NCBI Taxonomy" id="2782350"/>
    <lineage>
        <taxon>Bacteria</taxon>
        <taxon>Pseudomonadati</taxon>
        <taxon>Bacteroidota</taxon>
        <taxon>Cytophagia</taxon>
        <taxon>Cytophagales</taxon>
        <taxon>Chryseotaleaceae</taxon>
        <taxon>Dawidia</taxon>
    </lineage>
</organism>
<proteinExistence type="predicted"/>
<evidence type="ECO:0000259" key="4">
    <source>
        <dbReference type="PROSITE" id="PS50932"/>
    </source>
</evidence>
<dbReference type="PANTHER" id="PTHR30146:SF109">
    <property type="entry name" value="HTH-TYPE TRANSCRIPTIONAL REGULATOR GALS"/>
    <property type="match status" value="1"/>
</dbReference>
<comment type="caution">
    <text evidence="5">The sequence shown here is derived from an EMBL/GenBank/DDBJ whole genome shotgun (WGS) entry which is preliminary data.</text>
</comment>
<keyword evidence="6" id="KW-1185">Reference proteome</keyword>
<evidence type="ECO:0000256" key="3">
    <source>
        <dbReference type="ARBA" id="ARBA00023163"/>
    </source>
</evidence>
<dbReference type="RefSeq" id="WP_254085117.1">
    <property type="nucleotide sequence ID" value="NZ_JAHESE010000014.1"/>
</dbReference>
<dbReference type="EMBL" id="JAHESE010000014">
    <property type="protein sequence ID" value="MBT1709538.1"/>
    <property type="molecule type" value="Genomic_DNA"/>
</dbReference>
<dbReference type="AlphaFoldDB" id="A0AAP2DY56"/>
<sequence>MKNDQATIRDLALKLNISISTVSRALRNAPDVNPDTKKAVLALAEQLHYEPNRVAQSLRIRKTKTIGVVVPQIAMHFFSSVISGIQEYAAQHGYSIMICQSMESLDTEKSNIHMLVSNRVDGLLISLSSETTNVEHLEHLLAKKIPIVLFDRVTDALPVSKVVVADHDGAFKAVDYLIRTGCRRIAYIGGPEGLSISNQRMQGYRDALQKHNLPILPDYTIHCADLQNGSTEATQRLLNLPERPDAIFCMNDPMAILAIQVLRERGVRIPDDISLIGFTNEPVSRFIEPALTTVAQPAYTMGQAAARLFIGQVEDPDTFTPRLEVLPTELIVRGTTRRLK</sequence>
<dbReference type="CDD" id="cd01392">
    <property type="entry name" value="HTH_LacI"/>
    <property type="match status" value="1"/>
</dbReference>
<dbReference type="SMART" id="SM00354">
    <property type="entry name" value="HTH_LACI"/>
    <property type="match status" value="1"/>
</dbReference>
<dbReference type="InterPro" id="IPR000843">
    <property type="entry name" value="HTH_LacI"/>
</dbReference>
<evidence type="ECO:0000256" key="1">
    <source>
        <dbReference type="ARBA" id="ARBA00023015"/>
    </source>
</evidence>
<name>A0AAP2DY56_9BACT</name>
<dbReference type="InterPro" id="IPR046335">
    <property type="entry name" value="LacI/GalR-like_sensor"/>
</dbReference>
<dbReference type="InterPro" id="IPR028082">
    <property type="entry name" value="Peripla_BP_I"/>
</dbReference>
<dbReference type="Pfam" id="PF00356">
    <property type="entry name" value="LacI"/>
    <property type="match status" value="1"/>
</dbReference>
<dbReference type="PROSITE" id="PS50932">
    <property type="entry name" value="HTH_LACI_2"/>
    <property type="match status" value="1"/>
</dbReference>
<dbReference type="SUPFAM" id="SSF47413">
    <property type="entry name" value="lambda repressor-like DNA-binding domains"/>
    <property type="match status" value="1"/>
</dbReference>
<keyword evidence="1" id="KW-0805">Transcription regulation</keyword>
<dbReference type="Proteomes" id="UP001319080">
    <property type="component" value="Unassembled WGS sequence"/>
</dbReference>
<evidence type="ECO:0000313" key="5">
    <source>
        <dbReference type="EMBL" id="MBT1709538.1"/>
    </source>
</evidence>
<dbReference type="PANTHER" id="PTHR30146">
    <property type="entry name" value="LACI-RELATED TRANSCRIPTIONAL REPRESSOR"/>
    <property type="match status" value="1"/>
</dbReference>
<dbReference type="CDD" id="cd06267">
    <property type="entry name" value="PBP1_LacI_sugar_binding-like"/>
    <property type="match status" value="1"/>
</dbReference>
<dbReference type="Pfam" id="PF13377">
    <property type="entry name" value="Peripla_BP_3"/>
    <property type="match status" value="1"/>
</dbReference>
<protein>
    <submittedName>
        <fullName evidence="5">LacI family transcriptional regulator</fullName>
    </submittedName>
</protein>
<dbReference type="GO" id="GO:0000976">
    <property type="term" value="F:transcription cis-regulatory region binding"/>
    <property type="evidence" value="ECO:0007669"/>
    <property type="project" value="TreeGrafter"/>
</dbReference>
<evidence type="ECO:0000256" key="2">
    <source>
        <dbReference type="ARBA" id="ARBA00023125"/>
    </source>
</evidence>
<dbReference type="Gene3D" id="1.10.260.40">
    <property type="entry name" value="lambda repressor-like DNA-binding domains"/>
    <property type="match status" value="1"/>
</dbReference>
<dbReference type="Gene3D" id="3.40.50.2300">
    <property type="match status" value="2"/>
</dbReference>
<dbReference type="InterPro" id="IPR010982">
    <property type="entry name" value="Lambda_DNA-bd_dom_sf"/>
</dbReference>
<gene>
    <name evidence="5" type="ORF">KK062_14950</name>
</gene>
<keyword evidence="3" id="KW-0804">Transcription</keyword>
<dbReference type="GO" id="GO:0003700">
    <property type="term" value="F:DNA-binding transcription factor activity"/>
    <property type="evidence" value="ECO:0007669"/>
    <property type="project" value="TreeGrafter"/>
</dbReference>
<dbReference type="SUPFAM" id="SSF53822">
    <property type="entry name" value="Periplasmic binding protein-like I"/>
    <property type="match status" value="1"/>
</dbReference>
<evidence type="ECO:0000313" key="6">
    <source>
        <dbReference type="Proteomes" id="UP001319080"/>
    </source>
</evidence>
<accession>A0AAP2DY56</accession>